<comment type="caution">
    <text evidence="2">The sequence shown here is derived from an EMBL/GenBank/DDBJ whole genome shotgun (WGS) entry which is preliminary data.</text>
</comment>
<proteinExistence type="predicted"/>
<feature type="signal peptide" evidence="1">
    <location>
        <begin position="1"/>
        <end position="16"/>
    </location>
</feature>
<evidence type="ECO:0008006" key="4">
    <source>
        <dbReference type="Google" id="ProtNLM"/>
    </source>
</evidence>
<keyword evidence="1" id="KW-0732">Signal</keyword>
<dbReference type="Proteomes" id="UP001142393">
    <property type="component" value="Unassembled WGS sequence"/>
</dbReference>
<name>A0A9W8P7C7_9AGAR</name>
<dbReference type="AlphaFoldDB" id="A0A9W8P7C7"/>
<evidence type="ECO:0000313" key="3">
    <source>
        <dbReference type="Proteomes" id="UP001142393"/>
    </source>
</evidence>
<protein>
    <recommendedName>
        <fullName evidence="4">Protein kinase domain-containing protein</fullName>
    </recommendedName>
</protein>
<evidence type="ECO:0000313" key="2">
    <source>
        <dbReference type="EMBL" id="KAJ3748305.1"/>
    </source>
</evidence>
<gene>
    <name evidence="2" type="ORF">DFH05DRAFT_1588057</name>
</gene>
<evidence type="ECO:0000256" key="1">
    <source>
        <dbReference type="SAM" id="SignalP"/>
    </source>
</evidence>
<dbReference type="EMBL" id="JANVFU010000002">
    <property type="protein sequence ID" value="KAJ3748305.1"/>
    <property type="molecule type" value="Genomic_DNA"/>
</dbReference>
<organism evidence="2 3">
    <name type="scientific">Lentinula detonsa</name>
    <dbReference type="NCBI Taxonomy" id="2804962"/>
    <lineage>
        <taxon>Eukaryota</taxon>
        <taxon>Fungi</taxon>
        <taxon>Dikarya</taxon>
        <taxon>Basidiomycota</taxon>
        <taxon>Agaricomycotina</taxon>
        <taxon>Agaricomycetes</taxon>
        <taxon>Agaricomycetidae</taxon>
        <taxon>Agaricales</taxon>
        <taxon>Marasmiineae</taxon>
        <taxon>Omphalotaceae</taxon>
        <taxon>Lentinula</taxon>
    </lineage>
</organism>
<sequence length="128" mass="14349">MASLSCLAILGRLALGGIPPSTPIVRRLERSTRTTQPSPSQSSTCKSLNNGKITLDLSKSLRSYKLLWIGKKDIKQHIRDLALCGVAHGDFRMSNLVRSSTTTEVCPHHERVHEWKIIDFDRAWVLDL</sequence>
<accession>A0A9W8P7C7</accession>
<reference evidence="2 3" key="1">
    <citation type="journal article" date="2023" name="Proc. Natl. Acad. Sci. U.S.A.">
        <title>A global phylogenomic analysis of the shiitake genus Lentinula.</title>
        <authorList>
            <person name="Sierra-Patev S."/>
            <person name="Min B."/>
            <person name="Naranjo-Ortiz M."/>
            <person name="Looney B."/>
            <person name="Konkel Z."/>
            <person name="Slot J.C."/>
            <person name="Sakamoto Y."/>
            <person name="Steenwyk J.L."/>
            <person name="Rokas A."/>
            <person name="Carro J."/>
            <person name="Camarero S."/>
            <person name="Ferreira P."/>
            <person name="Molpeceres G."/>
            <person name="Ruiz-Duenas F.J."/>
            <person name="Serrano A."/>
            <person name="Henrissat B."/>
            <person name="Drula E."/>
            <person name="Hughes K.W."/>
            <person name="Mata J.L."/>
            <person name="Ishikawa N.K."/>
            <person name="Vargas-Isla R."/>
            <person name="Ushijima S."/>
            <person name="Smith C.A."/>
            <person name="Donoghue J."/>
            <person name="Ahrendt S."/>
            <person name="Andreopoulos W."/>
            <person name="He G."/>
            <person name="LaButti K."/>
            <person name="Lipzen A."/>
            <person name="Ng V."/>
            <person name="Riley R."/>
            <person name="Sandor L."/>
            <person name="Barry K."/>
            <person name="Martinez A.T."/>
            <person name="Xiao Y."/>
            <person name="Gibbons J.G."/>
            <person name="Terashima K."/>
            <person name="Grigoriev I.V."/>
            <person name="Hibbett D."/>
        </authorList>
    </citation>
    <scope>NUCLEOTIDE SEQUENCE [LARGE SCALE GENOMIC DNA]</scope>
    <source>
        <strain evidence="2 3">TFB7810</strain>
    </source>
</reference>
<feature type="chain" id="PRO_5040757676" description="Protein kinase domain-containing protein" evidence="1">
    <location>
        <begin position="17"/>
        <end position="128"/>
    </location>
</feature>
<keyword evidence="3" id="KW-1185">Reference proteome</keyword>